<evidence type="ECO:0000259" key="10">
    <source>
        <dbReference type="PROSITE" id="PS51826"/>
    </source>
</evidence>
<evidence type="ECO:0000256" key="2">
    <source>
        <dbReference type="ARBA" id="ARBA00007317"/>
    </source>
</evidence>
<dbReference type="EMBL" id="JBHUOM010000023">
    <property type="protein sequence ID" value="MFD2936415.1"/>
    <property type="molecule type" value="Genomic_DNA"/>
</dbReference>
<dbReference type="SUPFAM" id="SSF51230">
    <property type="entry name" value="Single hybrid motif"/>
    <property type="match status" value="1"/>
</dbReference>
<dbReference type="Gene3D" id="2.40.50.100">
    <property type="match status" value="1"/>
</dbReference>
<comment type="cofactor">
    <cofactor evidence="1 7">
        <name>(R)-lipoate</name>
        <dbReference type="ChEBI" id="CHEBI:83088"/>
    </cofactor>
</comment>
<dbReference type="PROSITE" id="PS50968">
    <property type="entry name" value="BIOTINYL_LIPOYL"/>
    <property type="match status" value="1"/>
</dbReference>
<evidence type="ECO:0000313" key="12">
    <source>
        <dbReference type="Proteomes" id="UP001597512"/>
    </source>
</evidence>
<dbReference type="CDD" id="cd06849">
    <property type="entry name" value="lipoyl_domain"/>
    <property type="match status" value="1"/>
</dbReference>
<evidence type="ECO:0000256" key="1">
    <source>
        <dbReference type="ARBA" id="ARBA00001938"/>
    </source>
</evidence>
<dbReference type="InterPro" id="IPR000089">
    <property type="entry name" value="Biotin_lipoyl"/>
</dbReference>
<name>A0ABW6AR90_9BACT</name>
<dbReference type="InterPro" id="IPR036625">
    <property type="entry name" value="E3-bd_dom_sf"/>
</dbReference>
<reference evidence="12" key="1">
    <citation type="journal article" date="2019" name="Int. J. Syst. Evol. Microbiol.">
        <title>The Global Catalogue of Microorganisms (GCM) 10K type strain sequencing project: providing services to taxonomists for standard genome sequencing and annotation.</title>
        <authorList>
            <consortium name="The Broad Institute Genomics Platform"/>
            <consortium name="The Broad Institute Genome Sequencing Center for Infectious Disease"/>
            <person name="Wu L."/>
            <person name="Ma J."/>
        </authorList>
    </citation>
    <scope>NUCLEOTIDE SEQUENCE [LARGE SCALE GENOMIC DNA]</scope>
    <source>
        <strain evidence="12">KCTC 52490</strain>
    </source>
</reference>
<dbReference type="SUPFAM" id="SSF52777">
    <property type="entry name" value="CoA-dependent acyltransferases"/>
    <property type="match status" value="1"/>
</dbReference>
<gene>
    <name evidence="11" type="ORF">ACFS25_21720</name>
</gene>
<organism evidence="11 12">
    <name type="scientific">Spirosoma flavum</name>
    <dbReference type="NCBI Taxonomy" id="2048557"/>
    <lineage>
        <taxon>Bacteria</taxon>
        <taxon>Pseudomonadati</taxon>
        <taxon>Bacteroidota</taxon>
        <taxon>Cytophagia</taxon>
        <taxon>Cytophagales</taxon>
        <taxon>Cytophagaceae</taxon>
        <taxon>Spirosoma</taxon>
    </lineage>
</organism>
<dbReference type="PANTHER" id="PTHR43178:SF5">
    <property type="entry name" value="LIPOAMIDE ACYLTRANSFERASE COMPONENT OF BRANCHED-CHAIN ALPHA-KETO ACID DEHYDROGENASE COMPLEX, MITOCHONDRIAL"/>
    <property type="match status" value="1"/>
</dbReference>
<dbReference type="Pfam" id="PF02817">
    <property type="entry name" value="E3_binding"/>
    <property type="match status" value="1"/>
</dbReference>
<comment type="caution">
    <text evidence="11">The sequence shown here is derived from an EMBL/GenBank/DDBJ whole genome shotgun (WGS) entry which is preliminary data.</text>
</comment>
<dbReference type="InterPro" id="IPR050743">
    <property type="entry name" value="2-oxoacid_DH_E2_comp"/>
</dbReference>
<dbReference type="InterPro" id="IPR023213">
    <property type="entry name" value="CAT-like_dom_sf"/>
</dbReference>
<dbReference type="Pfam" id="PF00198">
    <property type="entry name" value="2-oxoacid_dh"/>
    <property type="match status" value="1"/>
</dbReference>
<keyword evidence="6 7" id="KW-0012">Acyltransferase</keyword>
<feature type="compositionally biased region" description="Polar residues" evidence="8">
    <location>
        <begin position="241"/>
        <end position="257"/>
    </location>
</feature>
<keyword evidence="5 7" id="KW-0450">Lipoyl</keyword>
<dbReference type="Proteomes" id="UP001597512">
    <property type="component" value="Unassembled WGS sequence"/>
</dbReference>
<protein>
    <recommendedName>
        <fullName evidence="7">Dihydrolipoamide acetyltransferase component of pyruvate dehydrogenase complex</fullName>
        <ecNumber evidence="7">2.3.1.-</ecNumber>
    </recommendedName>
</protein>
<dbReference type="PROSITE" id="PS51826">
    <property type="entry name" value="PSBD"/>
    <property type="match status" value="1"/>
</dbReference>
<evidence type="ECO:0000256" key="7">
    <source>
        <dbReference type="RuleBase" id="RU003423"/>
    </source>
</evidence>
<dbReference type="InterPro" id="IPR011053">
    <property type="entry name" value="Single_hybrid_motif"/>
</dbReference>
<evidence type="ECO:0000313" key="11">
    <source>
        <dbReference type="EMBL" id="MFD2936415.1"/>
    </source>
</evidence>
<evidence type="ECO:0000256" key="5">
    <source>
        <dbReference type="ARBA" id="ARBA00022823"/>
    </source>
</evidence>
<feature type="domain" description="Peripheral subunit-binding (PSBD)" evidence="10">
    <location>
        <begin position="177"/>
        <end position="217"/>
    </location>
</feature>
<evidence type="ECO:0000256" key="3">
    <source>
        <dbReference type="ARBA" id="ARBA00011484"/>
    </source>
</evidence>
<comment type="similarity">
    <text evidence="2 7">Belongs to the 2-oxoacid dehydrogenase family.</text>
</comment>
<dbReference type="GO" id="GO:0016746">
    <property type="term" value="F:acyltransferase activity"/>
    <property type="evidence" value="ECO:0007669"/>
    <property type="project" value="UniProtKB-KW"/>
</dbReference>
<keyword evidence="4 7" id="KW-0808">Transferase</keyword>
<keyword evidence="12" id="KW-1185">Reference proteome</keyword>
<evidence type="ECO:0000256" key="6">
    <source>
        <dbReference type="ARBA" id="ARBA00023315"/>
    </source>
</evidence>
<accession>A0ABW6AR90</accession>
<sequence>MALIDMVMPKMGESIMECTIITWLKQPGDQVDVDESMLEVATDKVDTDVPASHNGILKEILVKDGDVVAVGAPIARIEIDELVDKETKPDHTTPTDQAQQAQLDANETPIGIGDVANIAAPQTDETPEPVNSMVDAAAHELELSIAAMSSRVDMSEKAVATSATTLAGDVPIFADRFYSPLVLNIAKEESVSRDELDRIAGSGAENRVTKKDILTYVIDRAEGKVAPISRSVPSQIDPLTPTLSQTKTPPTVVTSQPAANGKAAVSLNGQTDIIQMDRMRKLIAQRMVESKQISPHVSSFVEADMTPVVQWRTQIKDRFKQQTGENLTYTPILVEAIVKAIKDFPMINISVEGDTILVKKQVNIGMAVALPNGNLIVPVIHNADQYNLVGLAKKVNDLTKRARENKLTADDLAGGTYTISNIGTFGNLMGTPIIVQPQVAIMAFGAIVKKPAVIETSQGDFIGIRQLMFLSHSYDHRVVDGSLGGQFVRRVADYLEQFDTERKL</sequence>
<feature type="region of interest" description="Disordered" evidence="8">
    <location>
        <begin position="232"/>
        <end position="257"/>
    </location>
</feature>
<evidence type="ECO:0000259" key="9">
    <source>
        <dbReference type="PROSITE" id="PS50968"/>
    </source>
</evidence>
<dbReference type="Gene3D" id="4.10.320.10">
    <property type="entry name" value="E3-binding domain"/>
    <property type="match status" value="1"/>
</dbReference>
<dbReference type="Gene3D" id="3.30.559.10">
    <property type="entry name" value="Chloramphenicol acetyltransferase-like domain"/>
    <property type="match status" value="1"/>
</dbReference>
<dbReference type="SUPFAM" id="SSF47005">
    <property type="entry name" value="Peripheral subunit-binding domain of 2-oxo acid dehydrogenase complex"/>
    <property type="match status" value="1"/>
</dbReference>
<evidence type="ECO:0000256" key="4">
    <source>
        <dbReference type="ARBA" id="ARBA00022679"/>
    </source>
</evidence>
<dbReference type="InterPro" id="IPR004167">
    <property type="entry name" value="PSBD"/>
</dbReference>
<feature type="domain" description="Lipoyl-binding" evidence="9">
    <location>
        <begin position="3"/>
        <end position="78"/>
    </location>
</feature>
<dbReference type="InterPro" id="IPR003016">
    <property type="entry name" value="2-oxoA_DH_lipoyl-BS"/>
</dbReference>
<dbReference type="Pfam" id="PF00364">
    <property type="entry name" value="Biotin_lipoyl"/>
    <property type="match status" value="1"/>
</dbReference>
<comment type="subunit">
    <text evidence="3">Forms a 24-polypeptide structural core with octahedral symmetry.</text>
</comment>
<proteinExistence type="inferred from homology"/>
<dbReference type="InterPro" id="IPR001078">
    <property type="entry name" value="2-oxoacid_DH_actylTfrase"/>
</dbReference>
<dbReference type="PANTHER" id="PTHR43178">
    <property type="entry name" value="DIHYDROLIPOAMIDE ACETYLTRANSFERASE COMPONENT OF PYRUVATE DEHYDROGENASE COMPLEX"/>
    <property type="match status" value="1"/>
</dbReference>
<dbReference type="PROSITE" id="PS00189">
    <property type="entry name" value="LIPOYL"/>
    <property type="match status" value="1"/>
</dbReference>
<evidence type="ECO:0000256" key="8">
    <source>
        <dbReference type="SAM" id="MobiDB-lite"/>
    </source>
</evidence>
<dbReference type="EC" id="2.3.1.-" evidence="7"/>
<dbReference type="RefSeq" id="WP_381505189.1">
    <property type="nucleotide sequence ID" value="NZ_JBHUOM010000023.1"/>
</dbReference>